<name>A0ABW3ZG25_9RHOB</name>
<protein>
    <submittedName>
        <fullName evidence="1">Uncharacterized protein</fullName>
    </submittedName>
</protein>
<dbReference type="EMBL" id="JBHTMU010000005">
    <property type="protein sequence ID" value="MFD1341680.1"/>
    <property type="molecule type" value="Genomic_DNA"/>
</dbReference>
<organism evidence="1 2">
    <name type="scientific">Litorisediminicola beolgyonensis</name>
    <dbReference type="NCBI Taxonomy" id="1173614"/>
    <lineage>
        <taxon>Bacteria</taxon>
        <taxon>Pseudomonadati</taxon>
        <taxon>Pseudomonadota</taxon>
        <taxon>Alphaproteobacteria</taxon>
        <taxon>Rhodobacterales</taxon>
        <taxon>Paracoccaceae</taxon>
        <taxon>Litorisediminicola</taxon>
    </lineage>
</organism>
<evidence type="ECO:0000313" key="1">
    <source>
        <dbReference type="EMBL" id="MFD1341680.1"/>
    </source>
</evidence>
<evidence type="ECO:0000313" key="2">
    <source>
        <dbReference type="Proteomes" id="UP001597135"/>
    </source>
</evidence>
<dbReference type="Proteomes" id="UP001597135">
    <property type="component" value="Unassembled WGS sequence"/>
</dbReference>
<reference evidence="2" key="1">
    <citation type="journal article" date="2019" name="Int. J. Syst. Evol. Microbiol.">
        <title>The Global Catalogue of Microorganisms (GCM) 10K type strain sequencing project: providing services to taxonomists for standard genome sequencing and annotation.</title>
        <authorList>
            <consortium name="The Broad Institute Genomics Platform"/>
            <consortium name="The Broad Institute Genome Sequencing Center for Infectious Disease"/>
            <person name="Wu L."/>
            <person name="Ma J."/>
        </authorList>
    </citation>
    <scope>NUCLEOTIDE SEQUENCE [LARGE SCALE GENOMIC DNA]</scope>
    <source>
        <strain evidence="2">CCUG 62953</strain>
    </source>
</reference>
<gene>
    <name evidence="1" type="ORF">ACFQ4E_04535</name>
</gene>
<accession>A0ABW3ZG25</accession>
<sequence>MHRSDPILRLRQFRGFPLVLACLAAIAAAGLIRYDMITHVEHSVGRVEDVLQLPGGSMAERLVVVSWGQSMRRALPTGDPLLHLRTGDRVCIASRRYLLRRWTRHAIVLPGFCRDLREALARRPLPSYDLQTGTGRDGIHAGWQTHTSDHRGGDRGL</sequence>
<proteinExistence type="predicted"/>
<dbReference type="RefSeq" id="WP_386801746.1">
    <property type="nucleotide sequence ID" value="NZ_JBHTMU010000005.1"/>
</dbReference>
<keyword evidence="2" id="KW-1185">Reference proteome</keyword>
<comment type="caution">
    <text evidence="1">The sequence shown here is derived from an EMBL/GenBank/DDBJ whole genome shotgun (WGS) entry which is preliminary data.</text>
</comment>